<keyword evidence="1" id="KW-0238">DNA-binding</keyword>
<evidence type="ECO:0000313" key="3">
    <source>
        <dbReference type="EMBL" id="PIP31636.1"/>
    </source>
</evidence>
<name>A0A2G9ZEP2_9BACT</name>
<dbReference type="Pfam" id="PF01381">
    <property type="entry name" value="HTH_3"/>
    <property type="match status" value="1"/>
</dbReference>
<dbReference type="InterPro" id="IPR010982">
    <property type="entry name" value="Lambda_DNA-bd_dom_sf"/>
</dbReference>
<dbReference type="SUPFAM" id="SSF47413">
    <property type="entry name" value="lambda repressor-like DNA-binding domains"/>
    <property type="match status" value="1"/>
</dbReference>
<proteinExistence type="predicted"/>
<dbReference type="EMBL" id="PCSB01000053">
    <property type="protein sequence ID" value="PIP31636.1"/>
    <property type="molecule type" value="Genomic_DNA"/>
</dbReference>
<dbReference type="Proteomes" id="UP000230447">
    <property type="component" value="Unassembled WGS sequence"/>
</dbReference>
<dbReference type="AlphaFoldDB" id="A0A2G9ZEP2"/>
<organism evidence="3 4">
    <name type="scientific">bacterium (Candidatus Gribaldobacteria) CG23_combo_of_CG06-09_8_20_14_all_37_87_8</name>
    <dbReference type="NCBI Taxonomy" id="2014278"/>
    <lineage>
        <taxon>Bacteria</taxon>
        <taxon>Candidatus Gribaldobacteria</taxon>
    </lineage>
</organism>
<dbReference type="GO" id="GO:0003677">
    <property type="term" value="F:DNA binding"/>
    <property type="evidence" value="ECO:0007669"/>
    <property type="project" value="UniProtKB-KW"/>
</dbReference>
<sequence>MNKKIILPSFDKELAKDLKDPEFKKSFDEAGRKLDIAYKILCLRAKRKMSQEQLAKKIKTTQSSVARMESGNQNLSTKMLEKIAEALDCSVKVDFILREEPDKPYKP</sequence>
<protein>
    <submittedName>
        <fullName evidence="3">Transcriptional regulator</fullName>
    </submittedName>
</protein>
<gene>
    <name evidence="3" type="ORF">COX24_02505</name>
</gene>
<dbReference type="SMART" id="SM00530">
    <property type="entry name" value="HTH_XRE"/>
    <property type="match status" value="1"/>
</dbReference>
<comment type="caution">
    <text evidence="3">The sequence shown here is derived from an EMBL/GenBank/DDBJ whole genome shotgun (WGS) entry which is preliminary data.</text>
</comment>
<feature type="domain" description="HTH cro/C1-type" evidence="2">
    <location>
        <begin position="43"/>
        <end position="95"/>
    </location>
</feature>
<dbReference type="PANTHER" id="PTHR46558">
    <property type="entry name" value="TRACRIPTIONAL REGULATORY PROTEIN-RELATED-RELATED"/>
    <property type="match status" value="1"/>
</dbReference>
<reference evidence="3 4" key="1">
    <citation type="submission" date="2017-09" db="EMBL/GenBank/DDBJ databases">
        <title>Depth-based differentiation of microbial function through sediment-hosted aquifers and enrichment of novel symbionts in the deep terrestrial subsurface.</title>
        <authorList>
            <person name="Probst A.J."/>
            <person name="Ladd B."/>
            <person name="Jarett J.K."/>
            <person name="Geller-Mcgrath D.E."/>
            <person name="Sieber C.M."/>
            <person name="Emerson J.B."/>
            <person name="Anantharaman K."/>
            <person name="Thomas B.C."/>
            <person name="Malmstrom R."/>
            <person name="Stieglmeier M."/>
            <person name="Klingl A."/>
            <person name="Woyke T."/>
            <person name="Ryan C.M."/>
            <person name="Banfield J.F."/>
        </authorList>
    </citation>
    <scope>NUCLEOTIDE SEQUENCE [LARGE SCALE GENOMIC DNA]</scope>
    <source>
        <strain evidence="3">CG23_combo_of_CG06-09_8_20_14_all_37_87_8</strain>
    </source>
</reference>
<dbReference type="Gene3D" id="1.10.260.40">
    <property type="entry name" value="lambda repressor-like DNA-binding domains"/>
    <property type="match status" value="1"/>
</dbReference>
<evidence type="ECO:0000313" key="4">
    <source>
        <dbReference type="Proteomes" id="UP000230447"/>
    </source>
</evidence>
<dbReference type="PANTHER" id="PTHR46558:SF4">
    <property type="entry name" value="DNA-BIDING PHAGE PROTEIN"/>
    <property type="match status" value="1"/>
</dbReference>
<dbReference type="InterPro" id="IPR001387">
    <property type="entry name" value="Cro/C1-type_HTH"/>
</dbReference>
<dbReference type="PROSITE" id="PS50943">
    <property type="entry name" value="HTH_CROC1"/>
    <property type="match status" value="1"/>
</dbReference>
<accession>A0A2G9ZEP2</accession>
<evidence type="ECO:0000256" key="1">
    <source>
        <dbReference type="ARBA" id="ARBA00023125"/>
    </source>
</evidence>
<dbReference type="CDD" id="cd00093">
    <property type="entry name" value="HTH_XRE"/>
    <property type="match status" value="1"/>
</dbReference>
<evidence type="ECO:0000259" key="2">
    <source>
        <dbReference type="PROSITE" id="PS50943"/>
    </source>
</evidence>